<evidence type="ECO:0000313" key="2">
    <source>
        <dbReference type="EMBL" id="CAE7192152.1"/>
    </source>
</evidence>
<proteinExistence type="predicted"/>
<dbReference type="GO" id="GO:0005739">
    <property type="term" value="C:mitochondrion"/>
    <property type="evidence" value="ECO:0007669"/>
    <property type="project" value="TreeGrafter"/>
</dbReference>
<feature type="domain" description="FAD/NAD(P)-binding" evidence="1">
    <location>
        <begin position="44"/>
        <end position="158"/>
    </location>
</feature>
<dbReference type="InterPro" id="IPR023753">
    <property type="entry name" value="FAD/NAD-binding_dom"/>
</dbReference>
<dbReference type="Proteomes" id="UP000472372">
    <property type="component" value="Chromosome 7"/>
</dbReference>
<reference evidence="2" key="1">
    <citation type="submission" date="2021-02" db="EMBL/GenBank/DDBJ databases">
        <authorList>
            <person name="Syme A R."/>
            <person name="Syme A R."/>
            <person name="Moolhuijzen P."/>
        </authorList>
    </citation>
    <scope>NUCLEOTIDE SEQUENCE</scope>
    <source>
        <strain evidence="2">W1-1</strain>
    </source>
</reference>
<dbReference type="GO" id="GO:0071949">
    <property type="term" value="F:FAD binding"/>
    <property type="evidence" value="ECO:0007669"/>
    <property type="project" value="TreeGrafter"/>
</dbReference>
<dbReference type="InterPro" id="IPR015904">
    <property type="entry name" value="Sulphide_quinone_reductase"/>
</dbReference>
<protein>
    <submittedName>
        <fullName evidence="2">Sulfide quinone reductase</fullName>
    </submittedName>
</protein>
<dbReference type="PRINTS" id="PR00420">
    <property type="entry name" value="RNGMNOXGNASE"/>
</dbReference>
<dbReference type="SUPFAM" id="SSF51905">
    <property type="entry name" value="FAD/NAD(P)-binding domain"/>
    <property type="match status" value="2"/>
</dbReference>
<gene>
    <name evidence="2" type="ORF">PTTW11_07499</name>
</gene>
<evidence type="ECO:0000259" key="1">
    <source>
        <dbReference type="Pfam" id="PF07992"/>
    </source>
</evidence>
<dbReference type="GO" id="GO:0070221">
    <property type="term" value="P:sulfide oxidation, using sulfide:quinone oxidoreductase"/>
    <property type="evidence" value="ECO:0007669"/>
    <property type="project" value="TreeGrafter"/>
</dbReference>
<evidence type="ECO:0000313" key="3">
    <source>
        <dbReference type="Proteomes" id="UP000472372"/>
    </source>
</evidence>
<dbReference type="Pfam" id="PF07992">
    <property type="entry name" value="Pyr_redox_2"/>
    <property type="match status" value="1"/>
</dbReference>
<dbReference type="Gene3D" id="3.50.50.60">
    <property type="entry name" value="FAD/NAD(P)-binding domain"/>
    <property type="match status" value="2"/>
</dbReference>
<dbReference type="FunFam" id="3.50.50.60:FF:000203">
    <property type="entry name" value="Related to sulfide:quinone oxidoreductase, mitochondrial"/>
    <property type="match status" value="1"/>
</dbReference>
<organism evidence="2 3">
    <name type="scientific">Pyrenophora teres f. teres</name>
    <dbReference type="NCBI Taxonomy" id="97479"/>
    <lineage>
        <taxon>Eukaryota</taxon>
        <taxon>Fungi</taxon>
        <taxon>Dikarya</taxon>
        <taxon>Ascomycota</taxon>
        <taxon>Pezizomycotina</taxon>
        <taxon>Dothideomycetes</taxon>
        <taxon>Pleosporomycetidae</taxon>
        <taxon>Pleosporales</taxon>
        <taxon>Pleosporineae</taxon>
        <taxon>Pleosporaceae</taxon>
        <taxon>Pyrenophora</taxon>
    </lineage>
</organism>
<dbReference type="GO" id="GO:0070224">
    <property type="term" value="F:sulfide:quinone oxidoreductase activity"/>
    <property type="evidence" value="ECO:0007669"/>
    <property type="project" value="TreeGrafter"/>
</dbReference>
<name>A0A6S6W7I2_9PLEO</name>
<dbReference type="EMBL" id="HG992983">
    <property type="protein sequence ID" value="CAE7192152.1"/>
    <property type="molecule type" value="Genomic_DNA"/>
</dbReference>
<dbReference type="AlphaFoldDB" id="A0A6S6W7I2"/>
<dbReference type="InterPro" id="IPR036188">
    <property type="entry name" value="FAD/NAD-bd_sf"/>
</dbReference>
<accession>A0A6S6W7I2</accession>
<sequence length="457" mass="50077">MTIHALRNRFASTSSQSILRHHTTTASRHLATLPPVTTTTTSHKVVVVGSGSAGIAVSHQLLRQGTFSNNDIAIIDPATWHHYQPGLTLVGGGLKSKESFKRPIHELIEPRLKFYNKSVVAIYPKDNYLSLGDGSNVAYDQLVLAPGIKVDYDSVDGLSEAMADPDSPVASIYSYDYCDKVYRNIQRMKKGTALFTQPAGIVKCAGAPQKIMWLALDHWRRAGSYASPPSQSPIQVTFATGMPTMFGVPKYSAVLDELREKRGVAALFEHNLVSLDGNTASFERPGRVPHRQTFDFLHVAPRNIPHAFVAGSGLADDAGYVDVDPHSLRHNAFRNIWALGDAASLPTSKTMAAITSQAPTLTHNILCALRGEDAASLYDGYTSCPLLTGGKKVLLAEFKYGGVPKETFKDWFGIDQAVPRRAFYHLKKDFFPWVYGKYHVTGRWGGQRAGSPTRPLP</sequence>
<dbReference type="PANTHER" id="PTHR10632:SF2">
    <property type="entry name" value="SULFIDE:QUINONE OXIDOREDUCTASE, MITOCHONDRIAL"/>
    <property type="match status" value="1"/>
</dbReference>
<dbReference type="PANTHER" id="PTHR10632">
    <property type="entry name" value="SULFIDE:QUINONE OXIDOREDUCTASE"/>
    <property type="match status" value="1"/>
</dbReference>